<dbReference type="InterPro" id="IPR039547">
    <property type="entry name" value="Ribosomal_eL19"/>
</dbReference>
<organism evidence="7 8">
    <name type="scientific">Candidatus Iainarchaeum sp</name>
    <dbReference type="NCBI Taxonomy" id="3101447"/>
    <lineage>
        <taxon>Archaea</taxon>
        <taxon>Candidatus Iainarchaeota</taxon>
        <taxon>Candidatus Iainarchaeia</taxon>
        <taxon>Candidatus Iainarchaeales</taxon>
        <taxon>Candidatus Iainarchaeaceae</taxon>
        <taxon>Candidatus Iainarchaeum</taxon>
    </lineage>
</organism>
<comment type="function">
    <text evidence="4">Binds to the 23S rRNA.</text>
</comment>
<gene>
    <name evidence="4" type="primary">rpl19e</name>
    <name evidence="7" type="ORF">CL943_01600</name>
</gene>
<dbReference type="NCBIfam" id="NF006343">
    <property type="entry name" value="PRK08570.1"/>
    <property type="match status" value="1"/>
</dbReference>
<dbReference type="GO" id="GO:0070180">
    <property type="term" value="F:large ribosomal subunit rRNA binding"/>
    <property type="evidence" value="ECO:0007669"/>
    <property type="project" value="UniProtKB-UniRule"/>
</dbReference>
<protein>
    <recommendedName>
        <fullName evidence="4">Large ribosomal subunit protein eL19</fullName>
    </recommendedName>
</protein>
<feature type="compositionally biased region" description="Basic residues" evidence="5">
    <location>
        <begin position="52"/>
        <end position="86"/>
    </location>
</feature>
<evidence type="ECO:0000313" key="8">
    <source>
        <dbReference type="Proteomes" id="UP000226592"/>
    </source>
</evidence>
<keyword evidence="4" id="KW-0694">RNA-binding</keyword>
<dbReference type="SUPFAM" id="SSF48140">
    <property type="entry name" value="Ribosomal protein L19 (L19e)"/>
    <property type="match status" value="1"/>
</dbReference>
<keyword evidence="3 4" id="KW-0687">Ribonucleoprotein</keyword>
<feature type="region of interest" description="Disordered" evidence="5">
    <location>
        <begin position="52"/>
        <end position="112"/>
    </location>
</feature>
<dbReference type="InterPro" id="IPR057260">
    <property type="entry name" value="Ribosomal_L19e_C"/>
</dbReference>
<comment type="similarity">
    <text evidence="1 4">Belongs to the eukaryotic ribosomal protein eL19 family.</text>
</comment>
<dbReference type="InterPro" id="IPR057259">
    <property type="entry name" value="Ribosomal_L19e"/>
</dbReference>
<name>A0A2D6M0N6_9ARCH</name>
<dbReference type="Pfam" id="PF01280">
    <property type="entry name" value="Ribosomal_L19e"/>
    <property type="match status" value="1"/>
</dbReference>
<evidence type="ECO:0000256" key="3">
    <source>
        <dbReference type="ARBA" id="ARBA00023274"/>
    </source>
</evidence>
<accession>A0A2D6M0N6</accession>
<keyword evidence="4" id="KW-0699">rRNA-binding</keyword>
<evidence type="ECO:0000256" key="4">
    <source>
        <dbReference type="HAMAP-Rule" id="MF_01475"/>
    </source>
</evidence>
<evidence type="ECO:0000256" key="1">
    <source>
        <dbReference type="ARBA" id="ARBA00011082"/>
    </source>
</evidence>
<dbReference type="Pfam" id="PF25476">
    <property type="entry name" value="Ribosomal_L19e_C"/>
    <property type="match status" value="1"/>
</dbReference>
<comment type="subunit">
    <text evidence="4">Part of the 50S ribosomal subunit.</text>
</comment>
<keyword evidence="2 4" id="KW-0689">Ribosomal protein</keyword>
<evidence type="ECO:0000313" key="7">
    <source>
        <dbReference type="EMBL" id="MAG21987.1"/>
    </source>
</evidence>
<feature type="domain" description="Large ribosomal subunit protein eL19" evidence="6">
    <location>
        <begin position="2"/>
        <end position="147"/>
    </location>
</feature>
<feature type="compositionally biased region" description="Basic residues" evidence="5">
    <location>
        <begin position="94"/>
        <end position="103"/>
    </location>
</feature>
<reference evidence="8" key="1">
    <citation type="submission" date="2017-09" db="EMBL/GenBank/DDBJ databases">
        <title>The Reconstruction of 2,631 Draft Metagenome-Assembled Genomes from the Global Oceans.</title>
        <authorList>
            <person name="Tully B.J."/>
            <person name="Graham E.D."/>
            <person name="Heidelberg J.F."/>
        </authorList>
    </citation>
    <scope>NUCLEOTIDE SEQUENCE [LARGE SCALE GENOMIC DNA]</scope>
</reference>
<dbReference type="PANTHER" id="PTHR10722">
    <property type="entry name" value="60S RIBOSOMAL PROTEIN L19"/>
    <property type="match status" value="1"/>
</dbReference>
<evidence type="ECO:0000256" key="2">
    <source>
        <dbReference type="ARBA" id="ARBA00022980"/>
    </source>
</evidence>
<dbReference type="Gene3D" id="1.10.1650.10">
    <property type="match status" value="1"/>
</dbReference>
<dbReference type="GO" id="GO:0022625">
    <property type="term" value="C:cytosolic large ribosomal subunit"/>
    <property type="evidence" value="ECO:0007669"/>
    <property type="project" value="InterPro"/>
</dbReference>
<dbReference type="AlphaFoldDB" id="A0A2D6M0N6"/>
<sequence length="152" mass="17780">MDLKKVKRIAASVLGSGVQRVWFNPEEAERIAEVMTKEDVRELVTEGVIRKRRPLSQSRARARKLKEKKSKGRKKGSGKRKGTKKTRVNEKKTWMKKVRAQRRTLKELKEKSPKAVEKIGYSKLYRMIKGNYFRGKNYLIAYVEEKKEAKKA</sequence>
<dbReference type="GO" id="GO:0006412">
    <property type="term" value="P:translation"/>
    <property type="evidence" value="ECO:0007669"/>
    <property type="project" value="UniProtKB-UniRule"/>
</dbReference>
<dbReference type="HAMAP" id="MF_01475">
    <property type="entry name" value="Ribosomal_eL19"/>
    <property type="match status" value="1"/>
</dbReference>
<dbReference type="Proteomes" id="UP000226592">
    <property type="component" value="Unassembled WGS sequence"/>
</dbReference>
<comment type="caution">
    <text evidence="7">The sequence shown here is derived from an EMBL/GenBank/DDBJ whole genome shotgun (WGS) entry which is preliminary data.</text>
</comment>
<evidence type="ECO:0000259" key="6">
    <source>
        <dbReference type="SMART" id="SM01416"/>
    </source>
</evidence>
<dbReference type="InterPro" id="IPR035970">
    <property type="entry name" value="60S_ribosomal_eL19_sf"/>
</dbReference>
<proteinExistence type="inferred from homology"/>
<dbReference type="SMART" id="SM01416">
    <property type="entry name" value="Ribosomal_L19e"/>
    <property type="match status" value="1"/>
</dbReference>
<dbReference type="GO" id="GO:0003735">
    <property type="term" value="F:structural constituent of ribosome"/>
    <property type="evidence" value="ECO:0007669"/>
    <property type="project" value="InterPro"/>
</dbReference>
<dbReference type="EMBL" id="NZBU01000005">
    <property type="protein sequence ID" value="MAG21987.1"/>
    <property type="molecule type" value="Genomic_DNA"/>
</dbReference>
<dbReference type="InterPro" id="IPR015972">
    <property type="entry name" value="Ribosomal_eL19_dom1"/>
</dbReference>
<evidence type="ECO:0000256" key="5">
    <source>
        <dbReference type="SAM" id="MobiDB-lite"/>
    </source>
</evidence>
<dbReference type="InterPro" id="IPR000196">
    <property type="entry name" value="Ribosomal_eL19_dom"/>
</dbReference>
<dbReference type="Gene3D" id="1.10.1200.240">
    <property type="match status" value="1"/>
</dbReference>